<dbReference type="AlphaFoldDB" id="A0A543BKL3"/>
<dbReference type="RefSeq" id="WP_141871328.1">
    <property type="nucleotide sequence ID" value="NZ_VFOX01000001.1"/>
</dbReference>
<reference evidence="1 2" key="1">
    <citation type="submission" date="2019-06" db="EMBL/GenBank/DDBJ databases">
        <title>Sequencing the genomes of 1000 actinobacteria strains.</title>
        <authorList>
            <person name="Klenk H.-P."/>
        </authorList>
    </citation>
    <scope>NUCLEOTIDE SEQUENCE [LARGE SCALE GENOMIC DNA]</scope>
    <source>
        <strain evidence="1 2">DSM 20169</strain>
    </source>
</reference>
<sequence>MSNFSDDLKSWAARHASASADEQVLHAYAAENPAPEGQEWFIAGQTVTGDEPTYQFDLRPVTVASS</sequence>
<evidence type="ECO:0000313" key="1">
    <source>
        <dbReference type="EMBL" id="TQL85377.1"/>
    </source>
</evidence>
<proteinExistence type="predicted"/>
<dbReference type="Proteomes" id="UP000317209">
    <property type="component" value="Unassembled WGS sequence"/>
</dbReference>
<evidence type="ECO:0000313" key="2">
    <source>
        <dbReference type="Proteomes" id="UP000317209"/>
    </source>
</evidence>
<organism evidence="1 2">
    <name type="scientific">Microbacterium saperdae</name>
    <dbReference type="NCBI Taxonomy" id="69368"/>
    <lineage>
        <taxon>Bacteria</taxon>
        <taxon>Bacillati</taxon>
        <taxon>Actinomycetota</taxon>
        <taxon>Actinomycetes</taxon>
        <taxon>Micrococcales</taxon>
        <taxon>Microbacteriaceae</taxon>
        <taxon>Microbacterium</taxon>
    </lineage>
</organism>
<dbReference type="EMBL" id="VFOX01000001">
    <property type="protein sequence ID" value="TQL85377.1"/>
    <property type="molecule type" value="Genomic_DNA"/>
</dbReference>
<gene>
    <name evidence="1" type="ORF">FB560_0984</name>
</gene>
<name>A0A543BKL3_9MICO</name>
<comment type="caution">
    <text evidence="1">The sequence shown here is derived from an EMBL/GenBank/DDBJ whole genome shotgun (WGS) entry which is preliminary data.</text>
</comment>
<accession>A0A543BKL3</accession>
<protein>
    <submittedName>
        <fullName evidence="1">Uncharacterized protein</fullName>
    </submittedName>
</protein>
<dbReference type="OrthoDB" id="9908612at2"/>
<keyword evidence="2" id="KW-1185">Reference proteome</keyword>